<feature type="domain" description="N-terminal Ras-GEF" evidence="5">
    <location>
        <begin position="1300"/>
        <end position="1425"/>
    </location>
</feature>
<feature type="domain" description="KIND" evidence="6">
    <location>
        <begin position="432"/>
        <end position="596"/>
    </location>
</feature>
<dbReference type="Gene3D" id="1.20.870.10">
    <property type="entry name" value="Son of sevenless (SoS) protein Chain: S domain 1"/>
    <property type="match status" value="1"/>
</dbReference>
<reference evidence="7 8" key="1">
    <citation type="journal article" date="2023" name="J. Hered.">
        <title>Chromosome-level genome of the wood stork (Mycteria americana) provides insight into avian chromosome evolution.</title>
        <authorList>
            <person name="Flamio R. Jr."/>
            <person name="Ramstad K.M."/>
        </authorList>
    </citation>
    <scope>NUCLEOTIDE SEQUENCE [LARGE SCALE GENOMIC DNA]</scope>
    <source>
        <strain evidence="7">JAX WOST 10</strain>
    </source>
</reference>
<keyword evidence="2" id="KW-0677">Repeat</keyword>
<keyword evidence="8" id="KW-1185">Reference proteome</keyword>
<dbReference type="Proteomes" id="UP001333110">
    <property type="component" value="Unassembled WGS sequence"/>
</dbReference>
<dbReference type="InterPro" id="IPR000651">
    <property type="entry name" value="Ras-like_Gua-exchang_fac_N"/>
</dbReference>
<keyword evidence="1 3" id="KW-0344">Guanine-nucleotide releasing factor</keyword>
<dbReference type="CDD" id="cd06224">
    <property type="entry name" value="REM"/>
    <property type="match status" value="1"/>
</dbReference>
<dbReference type="FunFam" id="1.20.870.10:FF:000014">
    <property type="entry name" value="Kinase non-catalytic C-lobe domain-containing 1"/>
    <property type="match status" value="1"/>
</dbReference>
<name>A0AAN7N935_MYCAM</name>
<comment type="caution">
    <text evidence="7">The sequence shown here is derived from an EMBL/GenBank/DDBJ whole genome shotgun (WGS) entry which is preliminary data.</text>
</comment>
<evidence type="ECO:0000259" key="4">
    <source>
        <dbReference type="PROSITE" id="PS50009"/>
    </source>
</evidence>
<dbReference type="GO" id="GO:0032045">
    <property type="term" value="C:guanyl-nucleotide exchange factor complex"/>
    <property type="evidence" value="ECO:0007669"/>
    <property type="project" value="TreeGrafter"/>
</dbReference>
<dbReference type="SUPFAM" id="SSF56112">
    <property type="entry name" value="Protein kinase-like (PK-like)"/>
    <property type="match status" value="1"/>
</dbReference>
<dbReference type="PROSITE" id="PS51377">
    <property type="entry name" value="KIND"/>
    <property type="match status" value="2"/>
</dbReference>
<organism evidence="7 8">
    <name type="scientific">Mycteria americana</name>
    <name type="common">Wood stork</name>
    <dbReference type="NCBI Taxonomy" id="33587"/>
    <lineage>
        <taxon>Eukaryota</taxon>
        <taxon>Metazoa</taxon>
        <taxon>Chordata</taxon>
        <taxon>Craniata</taxon>
        <taxon>Vertebrata</taxon>
        <taxon>Euteleostomi</taxon>
        <taxon>Archelosauria</taxon>
        <taxon>Archosauria</taxon>
        <taxon>Dinosauria</taxon>
        <taxon>Saurischia</taxon>
        <taxon>Theropoda</taxon>
        <taxon>Coelurosauria</taxon>
        <taxon>Aves</taxon>
        <taxon>Neognathae</taxon>
        <taxon>Neoaves</taxon>
        <taxon>Aequornithes</taxon>
        <taxon>Ciconiiformes</taxon>
        <taxon>Ciconiidae</taxon>
        <taxon>Mycteria</taxon>
    </lineage>
</organism>
<evidence type="ECO:0008006" key="9">
    <source>
        <dbReference type="Google" id="ProtNLM"/>
    </source>
</evidence>
<gene>
    <name evidence="7" type="ORF">QYF61_026059</name>
</gene>
<dbReference type="FunFam" id="1.10.840.10:FF:000013">
    <property type="entry name" value="Kinase non-catalytic C-lobe domain-containing 1"/>
    <property type="match status" value="1"/>
</dbReference>
<dbReference type="GO" id="GO:0048814">
    <property type="term" value="P:regulation of dendrite morphogenesis"/>
    <property type="evidence" value="ECO:0007669"/>
    <property type="project" value="TreeGrafter"/>
</dbReference>
<evidence type="ECO:0000259" key="6">
    <source>
        <dbReference type="PROSITE" id="PS51377"/>
    </source>
</evidence>
<proteinExistence type="predicted"/>
<dbReference type="InterPro" id="IPR036964">
    <property type="entry name" value="RASGEF_cat_dom_sf"/>
</dbReference>
<dbReference type="Gene3D" id="1.10.510.10">
    <property type="entry name" value="Transferase(Phosphotransferase) domain 1"/>
    <property type="match status" value="2"/>
</dbReference>
<dbReference type="Pfam" id="PF00618">
    <property type="entry name" value="RasGEF_N"/>
    <property type="match status" value="1"/>
</dbReference>
<dbReference type="PANTHER" id="PTHR21560">
    <property type="entry name" value="VERY KIND PROTEIN"/>
    <property type="match status" value="1"/>
</dbReference>
<dbReference type="EMBL" id="JAUNZN010000005">
    <property type="protein sequence ID" value="KAK4821625.1"/>
    <property type="molecule type" value="Genomic_DNA"/>
</dbReference>
<dbReference type="InterPro" id="IPR029899">
    <property type="entry name" value="KNDC1"/>
</dbReference>
<sequence length="1829" mass="205422">MQAHIYSLGATLKAAIEYIVEPETESEFGQDLHTLLEQMQEENPENRPDIESILSLCEEKLKIASSSNICRSLSAVGRRVLSIESFGASQDVCDNMWKGRMCQRSLGSKLYLNEKNNIGDSSAVEDVTATCHKDSSVVTMVTGRESGLKEMQIDLNNEKTQHSQLATQATKSKEEDKHAVYTDSFASVALDIKSCVIDLERDAIFKKGSLRKIKTFSKLPLEPADTNNFFTSVTNSGPLARKNHMLTQESPPLDNNNEVAFSKGNLNSFAISSPPKIEPKNHQVNDLHLEAPCVCTQVSGMNLEEHMSLINGKKIGFASSDHKEDCSDATSEMPNTAGMLKGQNRSIAGARMLDNYTALEDSSETFHGSNENSLPHFNKMASVLTTKPSGNRYGSNLIRSPELSNGAMSANNNEDNLCGGRGSEIKSNEQWISLKFLLSWYGKPLKDYELWALCHECLYTLQTCIDYPVVLCLDSVLINCHGSILFAAPKAEESCDMFYLAPEIEEEDVDTEKVYIYGVAAVLWMAAKYSVPSSHKLALPRKFKKLLLDMARKNPEERPSLADAIKTCNCYLLEQGINSKNILALLNKSVFKAVEEEVISSQDHVAFEFKNESHEMDPSESTLGFVPITSESKLVAVKGPVPCQVSLNCEKATLPVAFTSPATHFKPIILQQNANITKEVHTPISEQFKKETRREKHINHKKSGYIEESKSYGTEDTDVVETASEIPECDLQVPGHSSQISSEEQKSGNAFTSIVTLPSPSDSSHFLQEKSILSEVPSSSLACPTSPNFLHINNIILKQDSEKRVLTFVPVHLAVSEQIPNKPLRSRIAYDCYHSLPVLLSSTIASYKMSMQAENDASLCRVQNCETTSTENKFDKSNPVIQTNFQEIECAASVASIFTEQDHTPCTSVNQDNSHPFDVEILPQQNSTSDTLLQKVVHLIQEEFAFDGYLENGVEVFDMGNFILNLKEIKFGMFSDTICEKFCELYWDEKLLENLYQVVNGERTSHLCITEADDSKRGTVFQDLKESDSFLASSGETEGEGEATFDVKAEPMINTSLAEMDFNESPSDNFKKELKLQNTIPIEKKGQCLQSNGCCIGPGFTEENIEPEEETIIKIAGNSYLVSPNLPDFHSCSPGWSSAFYGAECFDSEVHSYMKNLGKQKSSESQNIDAKKVELEQLLMMETKNYRKTIKFYQKLLQKERRSKGPETKSMLPKLRGQLQEMKSKVQFLELVKKYVQAIGAKRIVKIKIMYAEQWGVEFCVLPTVIHNGRTDTVDVAPTDESSLLLYYNTEKHQCNNQSGIRVLQAGTPLGLMAYLYSRNAFLEGYVQQFLYTFRYFCTQEEFLQFLLDRISSTLSSASLDPSTPLTKICNRSFYILQAWIEDCYSVDFATNTDLLCTLKEFISSKVAPLNGYGERLLSLLEDASARKNGSAHQCSSVDKCEEEGEEDRKTLHSLCKKLSEDVSRKACLFFRLQYMDHISIYYFLTKPRNFNWKLSKGMGPIAQYQRERLYTISPVLPKPCYNSFTEEFPVSFAKADEVGPYLLIEYSAQQLCCQLTLLQQEVFHKCHPVHFLNSRALGVKDKCVAVQKAVSTETVSLKVCNLFLSKCIQDQYLLQLLRNADSISTWVAAEIVTCHTSKLQVSLLSKFLLTAKCCYEQRNFATAMQILAGLENLIVRQLPAWKILPAKVAEIMEELKAVEVFLKSDSLCLMEGERFKTLPTIPSAHVLAMHVQQLETGGFTMTNGAHKWTKLRNIAKVVSQVHAFQENPYTYTPDFKLQSYLRQRITRFKDADISALAADNCANFHQIPAEKHSRKIQDTLRRMKATFQ</sequence>
<dbReference type="InterPro" id="IPR011009">
    <property type="entry name" value="Kinase-like_dom_sf"/>
</dbReference>
<dbReference type="SUPFAM" id="SSF48366">
    <property type="entry name" value="Ras GEF"/>
    <property type="match status" value="1"/>
</dbReference>
<dbReference type="GO" id="GO:0005085">
    <property type="term" value="F:guanyl-nucleotide exchange factor activity"/>
    <property type="evidence" value="ECO:0007669"/>
    <property type="project" value="UniProtKB-KW"/>
</dbReference>
<evidence type="ECO:0000256" key="2">
    <source>
        <dbReference type="ARBA" id="ARBA00022737"/>
    </source>
</evidence>
<dbReference type="InterPro" id="IPR011019">
    <property type="entry name" value="KIND_dom"/>
</dbReference>
<protein>
    <recommendedName>
        <fullName evidence="9">Kinase non-catalytic C-lobe domain-containing protein 1</fullName>
    </recommendedName>
</protein>
<dbReference type="PROSITE" id="PS50009">
    <property type="entry name" value="RASGEF_CAT"/>
    <property type="match status" value="1"/>
</dbReference>
<dbReference type="PANTHER" id="PTHR21560:SF0">
    <property type="entry name" value="KINASE NON-CATALYTIC C-LOBE DOMAIN-CONTAINING PROTEIN 1"/>
    <property type="match status" value="1"/>
</dbReference>
<evidence type="ECO:0000256" key="1">
    <source>
        <dbReference type="ARBA" id="ARBA00022658"/>
    </source>
</evidence>
<dbReference type="SMART" id="SM00229">
    <property type="entry name" value="RasGEFN"/>
    <property type="match status" value="1"/>
</dbReference>
<evidence type="ECO:0000313" key="8">
    <source>
        <dbReference type="Proteomes" id="UP001333110"/>
    </source>
</evidence>
<dbReference type="InterPro" id="IPR023578">
    <property type="entry name" value="Ras_GEF_dom_sf"/>
</dbReference>
<evidence type="ECO:0000256" key="3">
    <source>
        <dbReference type="PROSITE-ProRule" id="PRU00168"/>
    </source>
</evidence>
<feature type="domain" description="KIND" evidence="6">
    <location>
        <begin position="1"/>
        <end position="99"/>
    </location>
</feature>
<accession>A0AAN7N935</accession>
<evidence type="ECO:0000259" key="5">
    <source>
        <dbReference type="PROSITE" id="PS50212"/>
    </source>
</evidence>
<dbReference type="GO" id="GO:0043025">
    <property type="term" value="C:neuronal cell body"/>
    <property type="evidence" value="ECO:0007669"/>
    <property type="project" value="TreeGrafter"/>
</dbReference>
<evidence type="ECO:0000313" key="7">
    <source>
        <dbReference type="EMBL" id="KAK4821625.1"/>
    </source>
</evidence>
<dbReference type="FunFam" id="1.10.510.10:FF:000694">
    <property type="entry name" value="Kinase non-catalytic C-lobe domain containing 1"/>
    <property type="match status" value="1"/>
</dbReference>
<dbReference type="InterPro" id="IPR001895">
    <property type="entry name" value="RASGEF_cat_dom"/>
</dbReference>
<feature type="domain" description="Ras-GEF" evidence="4">
    <location>
        <begin position="1548"/>
        <end position="1799"/>
    </location>
</feature>
<dbReference type="GO" id="GO:0030425">
    <property type="term" value="C:dendrite"/>
    <property type="evidence" value="ECO:0007669"/>
    <property type="project" value="TreeGrafter"/>
</dbReference>
<dbReference type="Gene3D" id="1.10.840.10">
    <property type="entry name" value="Ras guanine-nucleotide exchange factors catalytic domain"/>
    <property type="match status" value="1"/>
</dbReference>
<dbReference type="GO" id="GO:0007264">
    <property type="term" value="P:small GTPase-mediated signal transduction"/>
    <property type="evidence" value="ECO:0007669"/>
    <property type="project" value="InterPro"/>
</dbReference>
<dbReference type="PROSITE" id="PS50212">
    <property type="entry name" value="RASGEF_NTER"/>
    <property type="match status" value="1"/>
</dbReference>
<dbReference type="Pfam" id="PF00617">
    <property type="entry name" value="RasGEF"/>
    <property type="match status" value="1"/>
</dbReference>
<dbReference type="SMART" id="SM00750">
    <property type="entry name" value="KIND"/>
    <property type="match status" value="1"/>
</dbReference>
<dbReference type="SMART" id="SM00147">
    <property type="entry name" value="RasGEF"/>
    <property type="match status" value="1"/>
</dbReference>